<feature type="region of interest" description="Disordered" evidence="1">
    <location>
        <begin position="274"/>
        <end position="315"/>
    </location>
</feature>
<proteinExistence type="predicted"/>
<sequence length="315" mass="34665">MEPIRHSSTSSLSPPRHSVFSANSHSSIVFLSPLSPLSPISPFSPTSAERAQQDKLEGLQRLARMSRCIGGSAPLELVLPSLVQAGERAIWVKSYLDLYRMALTHDISITPTTKRTSRGTRRRSQSVGNLVSWAETENRNRLSTAENRSATSHTVPMSAASTMLPYLKPLTSADVAADPSLAPYLALPSSRHTTYEPLEDPLQHQQFIAHAKAAILGADAVLMASFRQNFPPRSLEHVLAVCPLPSPPVPSPLAAVRSPRVPYWVKTSFRPRPSTAHPYGHARRRKSRASVWPPATPRTMRRERRQDGEGSGIRI</sequence>
<dbReference type="EMBL" id="LUGG01000002">
    <property type="protein sequence ID" value="OBZ77275.1"/>
    <property type="molecule type" value="Genomic_DNA"/>
</dbReference>
<organism evidence="2 3">
    <name type="scientific">Grifola frondosa</name>
    <name type="common">Maitake</name>
    <name type="synonym">Polyporus frondosus</name>
    <dbReference type="NCBI Taxonomy" id="5627"/>
    <lineage>
        <taxon>Eukaryota</taxon>
        <taxon>Fungi</taxon>
        <taxon>Dikarya</taxon>
        <taxon>Basidiomycota</taxon>
        <taxon>Agaricomycotina</taxon>
        <taxon>Agaricomycetes</taxon>
        <taxon>Polyporales</taxon>
        <taxon>Grifolaceae</taxon>
        <taxon>Grifola</taxon>
    </lineage>
</organism>
<accession>A0A1C7MK78</accession>
<keyword evidence="3" id="KW-1185">Reference proteome</keyword>
<evidence type="ECO:0000313" key="3">
    <source>
        <dbReference type="Proteomes" id="UP000092993"/>
    </source>
</evidence>
<reference evidence="2 3" key="1">
    <citation type="submission" date="2016-03" db="EMBL/GenBank/DDBJ databases">
        <title>Whole genome sequencing of Grifola frondosa 9006-11.</title>
        <authorList>
            <person name="Min B."/>
            <person name="Park H."/>
            <person name="Kim J.-G."/>
            <person name="Cho H."/>
            <person name="Oh Y.-L."/>
            <person name="Kong W.-S."/>
            <person name="Choi I.-G."/>
        </authorList>
    </citation>
    <scope>NUCLEOTIDE SEQUENCE [LARGE SCALE GENOMIC DNA]</scope>
    <source>
        <strain evidence="2 3">9006-11</strain>
    </source>
</reference>
<evidence type="ECO:0000256" key="1">
    <source>
        <dbReference type="SAM" id="MobiDB-lite"/>
    </source>
</evidence>
<name>A0A1C7MK78_GRIFR</name>
<gene>
    <name evidence="2" type="ORF">A0H81_01643</name>
</gene>
<dbReference type="OrthoDB" id="3232670at2759"/>
<dbReference type="OMA" id="ARMSRCI"/>
<comment type="caution">
    <text evidence="2">The sequence shown here is derived from an EMBL/GenBank/DDBJ whole genome shotgun (WGS) entry which is preliminary data.</text>
</comment>
<dbReference type="AlphaFoldDB" id="A0A1C7MK78"/>
<dbReference type="Proteomes" id="UP000092993">
    <property type="component" value="Unassembled WGS sequence"/>
</dbReference>
<protein>
    <submittedName>
        <fullName evidence="2">Uncharacterized protein</fullName>
    </submittedName>
</protein>
<evidence type="ECO:0000313" key="2">
    <source>
        <dbReference type="EMBL" id="OBZ77275.1"/>
    </source>
</evidence>